<organism evidence="8 9">
    <name type="scientific">Jiangella mangrovi</name>
    <dbReference type="NCBI Taxonomy" id="1524084"/>
    <lineage>
        <taxon>Bacteria</taxon>
        <taxon>Bacillati</taxon>
        <taxon>Actinomycetota</taxon>
        <taxon>Actinomycetes</taxon>
        <taxon>Jiangellales</taxon>
        <taxon>Jiangellaceae</taxon>
        <taxon>Jiangella</taxon>
    </lineage>
</organism>
<dbReference type="AlphaFoldDB" id="A0A7W9GVP8"/>
<dbReference type="GO" id="GO:0045490">
    <property type="term" value="P:pectin catabolic process"/>
    <property type="evidence" value="ECO:0007669"/>
    <property type="project" value="InterPro"/>
</dbReference>
<dbReference type="RefSeq" id="WP_184827124.1">
    <property type="nucleotide sequence ID" value="NZ_JACHMM010000001.1"/>
</dbReference>
<dbReference type="GO" id="GO:0042840">
    <property type="term" value="P:D-glucuronate catabolic process"/>
    <property type="evidence" value="ECO:0007669"/>
    <property type="project" value="TreeGrafter"/>
</dbReference>
<keyword evidence="9" id="KW-1185">Reference proteome</keyword>
<proteinExistence type="inferred from homology"/>
<comment type="cofactor">
    <cofactor evidence="2">
        <name>Zn(2+)</name>
        <dbReference type="ChEBI" id="CHEBI:29105"/>
    </cofactor>
</comment>
<dbReference type="Gene3D" id="2.60.120.520">
    <property type="entry name" value="pectin degrading enzyme 5-keto 4- deoxyuronate isomerase, domain 1"/>
    <property type="match status" value="1"/>
</dbReference>
<dbReference type="GO" id="GO:0019698">
    <property type="term" value="P:D-galacturonate catabolic process"/>
    <property type="evidence" value="ECO:0007669"/>
    <property type="project" value="TreeGrafter"/>
</dbReference>
<dbReference type="SUPFAM" id="SSF51182">
    <property type="entry name" value="RmlC-like cupins"/>
    <property type="match status" value="1"/>
</dbReference>
<dbReference type="InterPro" id="IPR007045">
    <property type="entry name" value="KduI"/>
</dbReference>
<dbReference type="EMBL" id="JACHMM010000001">
    <property type="protein sequence ID" value="MBB5790807.1"/>
    <property type="molecule type" value="Genomic_DNA"/>
</dbReference>
<evidence type="ECO:0000256" key="3">
    <source>
        <dbReference type="ARBA" id="ARBA00008086"/>
    </source>
</evidence>
<dbReference type="InterPro" id="IPR011051">
    <property type="entry name" value="RmlC_Cupin_sf"/>
</dbReference>
<sequence length="274" mass="29598">MMEVRQATAPASVETATNAELRERYLVDGLFATGEVRAVYTHEDRMVLGGAVPAGAEALPLPAFDPLRAAHFLERRELGVVNVGDVAGELLVDDQPHELGPLDGAYVGLGRRVAFRGDGARFYLVSAAAHADHGVAVFRRAEVEPVELGEQRGASVRSLYRYVWGPGGHPSCQLQLGVTVIADGSVWNTMPPHRHDRRTEVYLYTHLADGARVLHVMGEPDRTRHLWVADGEAVISPSWSVHAGAGTGSYAFVWAMAGENTDYGDLDPVALEAL</sequence>
<accession>A0A7W9GVP8</accession>
<dbReference type="Pfam" id="PF04962">
    <property type="entry name" value="KduI"/>
    <property type="match status" value="1"/>
</dbReference>
<dbReference type="GO" id="GO:0046872">
    <property type="term" value="F:metal ion binding"/>
    <property type="evidence" value="ECO:0007669"/>
    <property type="project" value="UniProtKB-KW"/>
</dbReference>
<evidence type="ECO:0000313" key="8">
    <source>
        <dbReference type="EMBL" id="MBB5790807.1"/>
    </source>
</evidence>
<comment type="similarity">
    <text evidence="3">Belongs to the KduI family.</text>
</comment>
<evidence type="ECO:0000256" key="4">
    <source>
        <dbReference type="ARBA" id="ARBA00012547"/>
    </source>
</evidence>
<reference evidence="8 9" key="1">
    <citation type="submission" date="2020-08" db="EMBL/GenBank/DDBJ databases">
        <title>Sequencing the genomes of 1000 actinobacteria strains.</title>
        <authorList>
            <person name="Klenk H.-P."/>
        </authorList>
    </citation>
    <scope>NUCLEOTIDE SEQUENCE [LARGE SCALE GENOMIC DNA]</scope>
    <source>
        <strain evidence="8 9">DSM 102122</strain>
    </source>
</reference>
<evidence type="ECO:0000256" key="1">
    <source>
        <dbReference type="ARBA" id="ARBA00000552"/>
    </source>
</evidence>
<dbReference type="InterPro" id="IPR027449">
    <property type="entry name" value="KduI_N"/>
</dbReference>
<gene>
    <name evidence="8" type="ORF">HD601_005382</name>
</gene>
<dbReference type="NCBIfam" id="NF002091">
    <property type="entry name" value="PRK00924.1"/>
    <property type="match status" value="1"/>
</dbReference>
<comment type="caution">
    <text evidence="8">The sequence shown here is derived from an EMBL/GenBank/DDBJ whole genome shotgun (WGS) entry which is preliminary data.</text>
</comment>
<dbReference type="Proteomes" id="UP000542813">
    <property type="component" value="Unassembled WGS sequence"/>
</dbReference>
<comment type="catalytic activity">
    <reaction evidence="1">
        <text>5-dehydro-4-deoxy-D-glucuronate = 3-deoxy-D-glycero-2,5-hexodiulosonate</text>
        <dbReference type="Rhea" id="RHEA:23896"/>
        <dbReference type="ChEBI" id="CHEBI:17117"/>
        <dbReference type="ChEBI" id="CHEBI:29071"/>
        <dbReference type="EC" id="5.3.1.17"/>
    </reaction>
</comment>
<dbReference type="EC" id="5.3.1.17" evidence="4"/>
<dbReference type="CDD" id="cd20491">
    <property type="entry name" value="cupin_KduI_C"/>
    <property type="match status" value="1"/>
</dbReference>
<keyword evidence="6" id="KW-0862">Zinc</keyword>
<dbReference type="PANTHER" id="PTHR38461:SF1">
    <property type="entry name" value="4-DEOXY-L-THREO-5-HEXOSULOSE-URONATE KETOL-ISOMERASE"/>
    <property type="match status" value="1"/>
</dbReference>
<evidence type="ECO:0000256" key="5">
    <source>
        <dbReference type="ARBA" id="ARBA00022723"/>
    </source>
</evidence>
<keyword evidence="7 8" id="KW-0413">Isomerase</keyword>
<dbReference type="GO" id="GO:0008697">
    <property type="term" value="F:4-deoxy-L-threo-5-hexosulose-uronate ketol-isomerase activity"/>
    <property type="evidence" value="ECO:0007669"/>
    <property type="project" value="UniProtKB-EC"/>
</dbReference>
<evidence type="ECO:0000313" key="9">
    <source>
        <dbReference type="Proteomes" id="UP000542813"/>
    </source>
</evidence>
<evidence type="ECO:0000256" key="6">
    <source>
        <dbReference type="ARBA" id="ARBA00022833"/>
    </source>
</evidence>
<evidence type="ECO:0000256" key="2">
    <source>
        <dbReference type="ARBA" id="ARBA00001947"/>
    </source>
</evidence>
<name>A0A7W9GVP8_9ACTN</name>
<dbReference type="Gene3D" id="2.60.120.10">
    <property type="entry name" value="Jelly Rolls"/>
    <property type="match status" value="1"/>
</dbReference>
<protein>
    <recommendedName>
        <fullName evidence="4">5-dehydro-4-deoxy-D-glucuronate isomerase</fullName>
        <ecNumber evidence="4">5.3.1.17</ecNumber>
    </recommendedName>
</protein>
<dbReference type="CDD" id="cd20294">
    <property type="entry name" value="cupin_KduI_N"/>
    <property type="match status" value="1"/>
</dbReference>
<dbReference type="InterPro" id="IPR014710">
    <property type="entry name" value="RmlC-like_jellyroll"/>
</dbReference>
<dbReference type="InterPro" id="IPR021120">
    <property type="entry name" value="KduI/IolB_isomerase"/>
</dbReference>
<dbReference type="PANTHER" id="PTHR38461">
    <property type="entry name" value="4-DEOXY-L-THREO-5-HEXOSULOSE-URONATE KETOL-ISOMERASE"/>
    <property type="match status" value="1"/>
</dbReference>
<evidence type="ECO:0000256" key="7">
    <source>
        <dbReference type="ARBA" id="ARBA00023235"/>
    </source>
</evidence>
<keyword evidence="5" id="KW-0479">Metal-binding</keyword>